<evidence type="ECO:0000256" key="1">
    <source>
        <dbReference type="ARBA" id="ARBA00001966"/>
    </source>
</evidence>
<dbReference type="GO" id="GO:0051536">
    <property type="term" value="F:iron-sulfur cluster binding"/>
    <property type="evidence" value="ECO:0007669"/>
    <property type="project" value="UniProtKB-KW"/>
</dbReference>
<dbReference type="EMBL" id="HBNS01022660">
    <property type="protein sequence ID" value="CAE4613007.1"/>
    <property type="molecule type" value="Transcribed_RNA"/>
</dbReference>
<sequence>MELGATYCAPSGSGIDDDDPLKEFYMSTVIGRSVVEAMMTIMMVEERENGSIMDVNDVLAHFNHETMCGDGADKCRLCHSNGVPSVLAQICQDWIDYMASEYGDVSSYIKQRKKMTLSKIEKEVASKIGHGAFPVPPPKKAKREEVLAVAAISLLAPETLGRKSKNGEEKIINRWLMVKRPKEGLLAGQWEFPSVCVWDSTDKQKDGKKGKKAMVKNGEVVIPIVKALERKRSLQSFLESMTIPSLLECDDENHIRRLFKVTCKSKRINLSQEKTANSTSPPLEHIFSHVRHTMWVEHGHIQLEEDDEISFDFSSFESSSMSWKTEDGREVRWMSELDMKKVGVTSGVKKILAAVLKKRK</sequence>
<keyword evidence="8" id="KW-0326">Glycosidase</keyword>
<dbReference type="PANTHER" id="PTHR42944:SF1">
    <property type="entry name" value="ADENINE DNA GLYCOSYLASE"/>
    <property type="match status" value="1"/>
</dbReference>
<dbReference type="Gene3D" id="3.90.79.10">
    <property type="entry name" value="Nucleoside Triphosphate Pyrophosphohydrolase"/>
    <property type="match status" value="1"/>
</dbReference>
<dbReference type="GO" id="GO:0005634">
    <property type="term" value="C:nucleus"/>
    <property type="evidence" value="ECO:0007669"/>
    <property type="project" value="TreeGrafter"/>
</dbReference>
<evidence type="ECO:0008006" key="11">
    <source>
        <dbReference type="Google" id="ProtNLM"/>
    </source>
</evidence>
<reference evidence="10" key="1">
    <citation type="submission" date="2021-01" db="EMBL/GenBank/DDBJ databases">
        <authorList>
            <person name="Corre E."/>
            <person name="Pelletier E."/>
            <person name="Niang G."/>
            <person name="Scheremetjew M."/>
            <person name="Finn R."/>
            <person name="Kale V."/>
            <person name="Holt S."/>
            <person name="Cochrane G."/>
            <person name="Meng A."/>
            <person name="Brown T."/>
            <person name="Cohen L."/>
        </authorList>
    </citation>
    <scope>NUCLEOTIDE SEQUENCE</scope>
    <source>
        <strain evidence="10">GSO104</strain>
    </source>
</reference>
<name>A0A6V2GD92_9STRA</name>
<dbReference type="PANTHER" id="PTHR42944">
    <property type="entry name" value="ADENINE DNA GLYCOSYLASE"/>
    <property type="match status" value="1"/>
</dbReference>
<dbReference type="GO" id="GO:0046872">
    <property type="term" value="F:metal ion binding"/>
    <property type="evidence" value="ECO:0007669"/>
    <property type="project" value="UniProtKB-KW"/>
</dbReference>
<comment type="cofactor">
    <cofactor evidence="1">
        <name>[4Fe-4S] cluster</name>
        <dbReference type="ChEBI" id="CHEBI:49883"/>
    </cofactor>
</comment>
<dbReference type="GO" id="GO:0006298">
    <property type="term" value="P:mismatch repair"/>
    <property type="evidence" value="ECO:0007669"/>
    <property type="project" value="TreeGrafter"/>
</dbReference>
<dbReference type="GO" id="GO:0034039">
    <property type="term" value="F:8-oxo-7,8-dihydroguanine DNA N-glycosylase activity"/>
    <property type="evidence" value="ECO:0007669"/>
    <property type="project" value="TreeGrafter"/>
</dbReference>
<protein>
    <recommendedName>
        <fullName evidence="11">Adenine DNA glycosylase</fullName>
    </recommendedName>
</protein>
<dbReference type="GO" id="GO:0000701">
    <property type="term" value="F:purine-specific mismatch base pair DNA N-glycosylase activity"/>
    <property type="evidence" value="ECO:0007669"/>
    <property type="project" value="TreeGrafter"/>
</dbReference>
<gene>
    <name evidence="9" type="ORF">DBRI00130_LOCUS17914</name>
    <name evidence="10" type="ORF">DBRI00130_LOCUS17915</name>
</gene>
<evidence type="ECO:0000256" key="3">
    <source>
        <dbReference type="ARBA" id="ARBA00022763"/>
    </source>
</evidence>
<evidence type="ECO:0000256" key="6">
    <source>
        <dbReference type="ARBA" id="ARBA00023014"/>
    </source>
</evidence>
<evidence type="ECO:0000256" key="7">
    <source>
        <dbReference type="ARBA" id="ARBA00023204"/>
    </source>
</evidence>
<keyword evidence="4" id="KW-0378">Hydrolase</keyword>
<dbReference type="EMBL" id="HBNS01022661">
    <property type="protein sequence ID" value="CAE4613008.1"/>
    <property type="molecule type" value="Transcribed_RNA"/>
</dbReference>
<evidence type="ECO:0000256" key="4">
    <source>
        <dbReference type="ARBA" id="ARBA00022801"/>
    </source>
</evidence>
<dbReference type="InterPro" id="IPR044298">
    <property type="entry name" value="MIG/MutY"/>
</dbReference>
<dbReference type="AlphaFoldDB" id="A0A6V2GD92"/>
<dbReference type="GO" id="GO:0032357">
    <property type="term" value="F:oxidized purine DNA binding"/>
    <property type="evidence" value="ECO:0007669"/>
    <property type="project" value="TreeGrafter"/>
</dbReference>
<keyword evidence="5" id="KW-0408">Iron</keyword>
<organism evidence="10">
    <name type="scientific">Ditylum brightwellii</name>
    <dbReference type="NCBI Taxonomy" id="49249"/>
    <lineage>
        <taxon>Eukaryota</taxon>
        <taxon>Sar</taxon>
        <taxon>Stramenopiles</taxon>
        <taxon>Ochrophyta</taxon>
        <taxon>Bacillariophyta</taxon>
        <taxon>Mediophyceae</taxon>
        <taxon>Lithodesmiophycidae</taxon>
        <taxon>Lithodesmiales</taxon>
        <taxon>Lithodesmiaceae</taxon>
        <taxon>Ditylum</taxon>
    </lineage>
</organism>
<evidence type="ECO:0000256" key="8">
    <source>
        <dbReference type="ARBA" id="ARBA00023295"/>
    </source>
</evidence>
<keyword evidence="6" id="KW-0411">Iron-sulfur</keyword>
<accession>A0A6V2GD92</accession>
<keyword evidence="2" id="KW-0479">Metal-binding</keyword>
<evidence type="ECO:0000313" key="10">
    <source>
        <dbReference type="EMBL" id="CAE4613008.1"/>
    </source>
</evidence>
<proteinExistence type="predicted"/>
<dbReference type="GO" id="GO:0035485">
    <property type="term" value="F:adenine/guanine mispair binding"/>
    <property type="evidence" value="ECO:0007669"/>
    <property type="project" value="TreeGrafter"/>
</dbReference>
<dbReference type="GO" id="GO:0006284">
    <property type="term" value="P:base-excision repair"/>
    <property type="evidence" value="ECO:0007669"/>
    <property type="project" value="InterPro"/>
</dbReference>
<evidence type="ECO:0000256" key="5">
    <source>
        <dbReference type="ARBA" id="ARBA00023004"/>
    </source>
</evidence>
<keyword evidence="7" id="KW-0234">DNA repair</keyword>
<evidence type="ECO:0000313" key="9">
    <source>
        <dbReference type="EMBL" id="CAE4613007.1"/>
    </source>
</evidence>
<keyword evidence="3" id="KW-0227">DNA damage</keyword>
<evidence type="ECO:0000256" key="2">
    <source>
        <dbReference type="ARBA" id="ARBA00022723"/>
    </source>
</evidence>